<dbReference type="NCBIfam" id="NF011930">
    <property type="entry name" value="PRK15401.1"/>
    <property type="match status" value="1"/>
</dbReference>
<evidence type="ECO:0000313" key="8">
    <source>
        <dbReference type="Proteomes" id="UP001524547"/>
    </source>
</evidence>
<evidence type="ECO:0000256" key="5">
    <source>
        <dbReference type="ARBA" id="ARBA00023004"/>
    </source>
</evidence>
<dbReference type="InterPro" id="IPR005123">
    <property type="entry name" value="Oxoglu/Fe-dep_dioxygenase_dom"/>
</dbReference>
<gene>
    <name evidence="7" type="primary">alkB</name>
    <name evidence="7" type="ORF">NFI88_16965</name>
</gene>
<dbReference type="Pfam" id="PF13532">
    <property type="entry name" value="2OG-FeII_Oxy_2"/>
    <property type="match status" value="1"/>
</dbReference>
<dbReference type="InterPro" id="IPR004574">
    <property type="entry name" value="Alkb"/>
</dbReference>
<keyword evidence="2" id="KW-0479">Metal-binding</keyword>
<keyword evidence="4 7" id="KW-0560">Oxidoreductase</keyword>
<dbReference type="PANTHER" id="PTHR16557:SF2">
    <property type="entry name" value="NUCLEIC ACID DIOXYGENASE ALKBH1"/>
    <property type="match status" value="1"/>
</dbReference>
<evidence type="ECO:0000313" key="7">
    <source>
        <dbReference type="EMBL" id="MCQ8242515.1"/>
    </source>
</evidence>
<accession>A0ABT1W1N0</accession>
<dbReference type="PANTHER" id="PTHR16557">
    <property type="entry name" value="ALKYLATED DNA REPAIR PROTEIN ALKB-RELATED"/>
    <property type="match status" value="1"/>
</dbReference>
<evidence type="ECO:0000259" key="6">
    <source>
        <dbReference type="PROSITE" id="PS51471"/>
    </source>
</evidence>
<dbReference type="EMBL" id="JAMZEJ010000013">
    <property type="protein sequence ID" value="MCQ8242515.1"/>
    <property type="molecule type" value="Genomic_DNA"/>
</dbReference>
<dbReference type="GO" id="GO:0035516">
    <property type="term" value="F:broad specificity oxidative DNA demethylase activity"/>
    <property type="evidence" value="ECO:0007669"/>
    <property type="project" value="UniProtKB-EC"/>
</dbReference>
<keyword evidence="3" id="KW-0223">Dioxygenase</keyword>
<dbReference type="InterPro" id="IPR027450">
    <property type="entry name" value="AlkB-like"/>
</dbReference>
<dbReference type="Gene3D" id="2.60.120.590">
    <property type="entry name" value="Alpha-ketoglutarate-dependent dioxygenase AlkB-like"/>
    <property type="match status" value="1"/>
</dbReference>
<dbReference type="SUPFAM" id="SSF51197">
    <property type="entry name" value="Clavaminate synthase-like"/>
    <property type="match status" value="1"/>
</dbReference>
<dbReference type="EC" id="1.14.11.33" evidence="7"/>
<evidence type="ECO:0000256" key="3">
    <source>
        <dbReference type="ARBA" id="ARBA00022964"/>
    </source>
</evidence>
<evidence type="ECO:0000256" key="1">
    <source>
        <dbReference type="ARBA" id="ARBA00001954"/>
    </source>
</evidence>
<name>A0ABT1W1N0_9PROT</name>
<keyword evidence="5" id="KW-0408">Iron</keyword>
<proteinExistence type="predicted"/>
<dbReference type="RefSeq" id="WP_422921279.1">
    <property type="nucleotide sequence ID" value="NZ_JAMZEJ010000013.1"/>
</dbReference>
<evidence type="ECO:0000256" key="4">
    <source>
        <dbReference type="ARBA" id="ARBA00023002"/>
    </source>
</evidence>
<comment type="cofactor">
    <cofactor evidence="1">
        <name>Fe(2+)</name>
        <dbReference type="ChEBI" id="CHEBI:29033"/>
    </cofactor>
</comment>
<sequence>MDLLEGLEAPGRPEVLGSGASLLPGFARPAAASLLLDLAAIAERAPFRHLETPGGRRMSVAMTACGPLGWHSDRRGYRYVSEDPARGSAWPPMPASFRKLAADAARAAGFAGFAPDSVLLNRYEPGARLSLHQDRDEGEHEAPIVSVSLGLPATFLWGGLQREHPVRRLRLVHGDVAVWGGPSRFAFHGIAPLRPGEHPATGRFRFNITFRRVRPMAGGSAR</sequence>
<evidence type="ECO:0000256" key="2">
    <source>
        <dbReference type="ARBA" id="ARBA00022723"/>
    </source>
</evidence>
<keyword evidence="8" id="KW-1185">Reference proteome</keyword>
<protein>
    <submittedName>
        <fullName evidence="7">DNA oxidative demethylase AlkB</fullName>
        <ecNumber evidence="7">1.14.11.33</ecNumber>
    </submittedName>
</protein>
<dbReference type="PROSITE" id="PS51471">
    <property type="entry name" value="FE2OG_OXY"/>
    <property type="match status" value="1"/>
</dbReference>
<dbReference type="InterPro" id="IPR037151">
    <property type="entry name" value="AlkB-like_sf"/>
</dbReference>
<comment type="caution">
    <text evidence="7">The sequence shown here is derived from an EMBL/GenBank/DDBJ whole genome shotgun (WGS) entry which is preliminary data.</text>
</comment>
<organism evidence="7 8">
    <name type="scientific">Rhizosaccharibacter radicis</name>
    <dbReference type="NCBI Taxonomy" id="2782605"/>
    <lineage>
        <taxon>Bacteria</taxon>
        <taxon>Pseudomonadati</taxon>
        <taxon>Pseudomonadota</taxon>
        <taxon>Alphaproteobacteria</taxon>
        <taxon>Acetobacterales</taxon>
        <taxon>Acetobacteraceae</taxon>
        <taxon>Rhizosaccharibacter</taxon>
    </lineage>
</organism>
<dbReference type="Proteomes" id="UP001524547">
    <property type="component" value="Unassembled WGS sequence"/>
</dbReference>
<reference evidence="7 8" key="1">
    <citation type="submission" date="2022-06" db="EMBL/GenBank/DDBJ databases">
        <title>Rhizosaccharibacter gen. nov. sp. nov. KSS12, endophytic bacteria isolated from sugarcane.</title>
        <authorList>
            <person name="Pitiwittayakul N."/>
        </authorList>
    </citation>
    <scope>NUCLEOTIDE SEQUENCE [LARGE SCALE GENOMIC DNA]</scope>
    <source>
        <strain evidence="7 8">KSS12</strain>
    </source>
</reference>
<feature type="domain" description="Fe2OG dioxygenase" evidence="6">
    <location>
        <begin position="114"/>
        <end position="214"/>
    </location>
</feature>